<sequence>MLTKETLDYITNWEKELNKINGNELYDYFNRFQTLFPIYNRLYSHIINFENSSKKQQNRISDYEKATTVVRDFIGSDIIIEKLVIEDRIKDIETIADLIDKKMFNINLKDGIGQEEFDKQLCENLLNDKDNAIRSKAVLSVIYNVRCNLVHGYKNIEEHQKRLLEPIFNLLLTIFKTLKECMK</sequence>
<organism evidence="1 2">
    <name type="scientific">Tenacibaculum gallaicum</name>
    <dbReference type="NCBI Taxonomy" id="561505"/>
    <lineage>
        <taxon>Bacteria</taxon>
        <taxon>Pseudomonadati</taxon>
        <taxon>Bacteroidota</taxon>
        <taxon>Flavobacteriia</taxon>
        <taxon>Flavobacteriales</taxon>
        <taxon>Flavobacteriaceae</taxon>
        <taxon>Tenacibaculum</taxon>
    </lineage>
</organism>
<dbReference type="OrthoDB" id="7061057at2"/>
<keyword evidence="2" id="KW-1185">Reference proteome</keyword>
<reference evidence="1 2" key="1">
    <citation type="submission" date="2018-08" db="EMBL/GenBank/DDBJ databases">
        <title>Genomic Encyclopedia of Type Strains, Phase IV (KMG-IV): sequencing the most valuable type-strain genomes for metagenomic binning, comparative biology and taxonomic classification.</title>
        <authorList>
            <person name="Goeker M."/>
        </authorList>
    </citation>
    <scope>NUCLEOTIDE SEQUENCE [LARGE SCALE GENOMIC DNA]</scope>
    <source>
        <strain evidence="1 2">DSM 18841</strain>
    </source>
</reference>
<evidence type="ECO:0008006" key="3">
    <source>
        <dbReference type="Google" id="ProtNLM"/>
    </source>
</evidence>
<comment type="caution">
    <text evidence="1">The sequence shown here is derived from an EMBL/GenBank/DDBJ whole genome shotgun (WGS) entry which is preliminary data.</text>
</comment>
<accession>A0A3E0HDU4</accession>
<dbReference type="RefSeq" id="WP_115902279.1">
    <property type="nucleotide sequence ID" value="NZ_QUNS01000013.1"/>
</dbReference>
<dbReference type="AlphaFoldDB" id="A0A3E0HDU4"/>
<evidence type="ECO:0000313" key="2">
    <source>
        <dbReference type="Proteomes" id="UP000256884"/>
    </source>
</evidence>
<dbReference type="Proteomes" id="UP000256884">
    <property type="component" value="Unassembled WGS sequence"/>
</dbReference>
<gene>
    <name evidence="1" type="ORF">C7448_11345</name>
</gene>
<evidence type="ECO:0000313" key="1">
    <source>
        <dbReference type="EMBL" id="REH43444.1"/>
    </source>
</evidence>
<dbReference type="EMBL" id="QUNS01000013">
    <property type="protein sequence ID" value="REH43444.1"/>
    <property type="molecule type" value="Genomic_DNA"/>
</dbReference>
<proteinExistence type="predicted"/>
<name>A0A3E0HDU4_9FLAO</name>
<protein>
    <recommendedName>
        <fullName evidence="3">Apea-like HEPN domain-containing protein</fullName>
    </recommendedName>
</protein>